<keyword evidence="3" id="KW-1185">Reference proteome</keyword>
<dbReference type="Proteomes" id="UP000708208">
    <property type="component" value="Unassembled WGS sequence"/>
</dbReference>
<dbReference type="EMBL" id="CAJVCH010053800">
    <property type="protein sequence ID" value="CAG7718496.1"/>
    <property type="molecule type" value="Genomic_DNA"/>
</dbReference>
<dbReference type="OrthoDB" id="8174403at2759"/>
<evidence type="ECO:0000313" key="3">
    <source>
        <dbReference type="Proteomes" id="UP000708208"/>
    </source>
</evidence>
<keyword evidence="1" id="KW-0472">Membrane</keyword>
<accession>A0A8J2JF58</accession>
<evidence type="ECO:0000256" key="1">
    <source>
        <dbReference type="SAM" id="Phobius"/>
    </source>
</evidence>
<gene>
    <name evidence="2" type="ORF">AFUS01_LOCUS7883</name>
</gene>
<keyword evidence="1" id="KW-1133">Transmembrane helix</keyword>
<organism evidence="2 3">
    <name type="scientific">Allacma fusca</name>
    <dbReference type="NCBI Taxonomy" id="39272"/>
    <lineage>
        <taxon>Eukaryota</taxon>
        <taxon>Metazoa</taxon>
        <taxon>Ecdysozoa</taxon>
        <taxon>Arthropoda</taxon>
        <taxon>Hexapoda</taxon>
        <taxon>Collembola</taxon>
        <taxon>Symphypleona</taxon>
        <taxon>Sminthuridae</taxon>
        <taxon>Allacma</taxon>
    </lineage>
</organism>
<comment type="caution">
    <text evidence="2">The sequence shown here is derived from an EMBL/GenBank/DDBJ whole genome shotgun (WGS) entry which is preliminary data.</text>
</comment>
<dbReference type="AlphaFoldDB" id="A0A8J2JF58"/>
<feature type="transmembrane region" description="Helical" evidence="1">
    <location>
        <begin position="73"/>
        <end position="91"/>
    </location>
</feature>
<reference evidence="2" key="1">
    <citation type="submission" date="2021-06" db="EMBL/GenBank/DDBJ databases">
        <authorList>
            <person name="Hodson N. C."/>
            <person name="Mongue J. A."/>
            <person name="Jaron S. K."/>
        </authorList>
    </citation>
    <scope>NUCLEOTIDE SEQUENCE</scope>
</reference>
<keyword evidence="1" id="KW-0812">Transmembrane</keyword>
<sequence length="163" mass="17860">MNTTHQTSRVECTCTYFPVSRSAYCAASVETSAFQVVMRYIEERLSLMFIYHVEDFGNVVPTTGNLTGEMRQVIVFVVLATLLVGALAMPFPQYLEEAVRQAQAMQLLPPYAVVDKTAPGIQVAYFKLGPNDRVDLQNALGGAVPSDVVASLESQVDSIGKNY</sequence>
<proteinExistence type="predicted"/>
<name>A0A8J2JF58_9HEXA</name>
<evidence type="ECO:0000313" key="2">
    <source>
        <dbReference type="EMBL" id="CAG7718496.1"/>
    </source>
</evidence>
<protein>
    <submittedName>
        <fullName evidence="2">Uncharacterized protein</fullName>
    </submittedName>
</protein>